<evidence type="ECO:0000313" key="1">
    <source>
        <dbReference type="EMBL" id="KAK4037303.1"/>
    </source>
</evidence>
<sequence length="72" mass="8154">MAVATPVFYYSGFSHRSFNCKSGKSLRKQLATLESTGAICIDHFLLVQCVERCESSVWRQLVPYVHLLDIVC</sequence>
<organism evidence="1 2">
    <name type="scientific">Daphnia magna</name>
    <dbReference type="NCBI Taxonomy" id="35525"/>
    <lineage>
        <taxon>Eukaryota</taxon>
        <taxon>Metazoa</taxon>
        <taxon>Ecdysozoa</taxon>
        <taxon>Arthropoda</taxon>
        <taxon>Crustacea</taxon>
        <taxon>Branchiopoda</taxon>
        <taxon>Diplostraca</taxon>
        <taxon>Cladocera</taxon>
        <taxon>Anomopoda</taxon>
        <taxon>Daphniidae</taxon>
        <taxon>Daphnia</taxon>
    </lineage>
</organism>
<comment type="caution">
    <text evidence="1">The sequence shown here is derived from an EMBL/GenBank/DDBJ whole genome shotgun (WGS) entry which is preliminary data.</text>
</comment>
<gene>
    <name evidence="1" type="ORF">OUZ56_029339</name>
</gene>
<name>A0ABR0B6J2_9CRUS</name>
<accession>A0ABR0B6J2</accession>
<dbReference type="Proteomes" id="UP001234178">
    <property type="component" value="Unassembled WGS sequence"/>
</dbReference>
<keyword evidence="2" id="KW-1185">Reference proteome</keyword>
<protein>
    <submittedName>
        <fullName evidence="1">Uncharacterized protein</fullName>
    </submittedName>
</protein>
<dbReference type="EMBL" id="JAOYFB010000040">
    <property type="protein sequence ID" value="KAK4037303.1"/>
    <property type="molecule type" value="Genomic_DNA"/>
</dbReference>
<reference evidence="1 2" key="1">
    <citation type="journal article" date="2023" name="Nucleic Acids Res.">
        <title>The hologenome of Daphnia magna reveals possible DNA methylation and microbiome-mediated evolution of the host genome.</title>
        <authorList>
            <person name="Chaturvedi A."/>
            <person name="Li X."/>
            <person name="Dhandapani V."/>
            <person name="Marshall H."/>
            <person name="Kissane S."/>
            <person name="Cuenca-Cambronero M."/>
            <person name="Asole G."/>
            <person name="Calvet F."/>
            <person name="Ruiz-Romero M."/>
            <person name="Marangio P."/>
            <person name="Guigo R."/>
            <person name="Rago D."/>
            <person name="Mirbahai L."/>
            <person name="Eastwood N."/>
            <person name="Colbourne J.K."/>
            <person name="Zhou J."/>
            <person name="Mallon E."/>
            <person name="Orsini L."/>
        </authorList>
    </citation>
    <scope>NUCLEOTIDE SEQUENCE [LARGE SCALE GENOMIC DNA]</scope>
    <source>
        <strain evidence="1">LRV0_1</strain>
    </source>
</reference>
<proteinExistence type="predicted"/>
<evidence type="ECO:0000313" key="2">
    <source>
        <dbReference type="Proteomes" id="UP001234178"/>
    </source>
</evidence>